<dbReference type="PANTHER" id="PTHR10629:SF52">
    <property type="entry name" value="DNA (CYTOSINE-5)-METHYLTRANSFERASE 1"/>
    <property type="match status" value="1"/>
</dbReference>
<keyword evidence="4 6" id="KW-0949">S-adenosyl-L-methionine</keyword>
<gene>
    <name evidence="7" type="ORF">NM203_23825</name>
</gene>
<dbReference type="PRINTS" id="PR00105">
    <property type="entry name" value="C5METTRFRASE"/>
</dbReference>
<accession>A0ABT1M7U6</accession>
<dbReference type="InterPro" id="IPR050390">
    <property type="entry name" value="C5-Methyltransferase"/>
</dbReference>
<evidence type="ECO:0000313" key="7">
    <source>
        <dbReference type="EMBL" id="MCP9275226.1"/>
    </source>
</evidence>
<dbReference type="PROSITE" id="PS51679">
    <property type="entry name" value="SAM_MT_C5"/>
    <property type="match status" value="1"/>
</dbReference>
<evidence type="ECO:0000256" key="3">
    <source>
        <dbReference type="ARBA" id="ARBA00022679"/>
    </source>
</evidence>
<dbReference type="PANTHER" id="PTHR10629">
    <property type="entry name" value="CYTOSINE-SPECIFIC METHYLTRANSFERASE"/>
    <property type="match status" value="1"/>
</dbReference>
<comment type="caution">
    <text evidence="7">The sequence shown here is derived from an EMBL/GenBank/DDBJ whole genome shotgun (WGS) entry which is preliminary data.</text>
</comment>
<proteinExistence type="inferred from homology"/>
<protein>
    <recommendedName>
        <fullName evidence="1">DNA (cytosine-5-)-methyltransferase</fullName>
        <ecNumber evidence="1">2.1.1.37</ecNumber>
    </recommendedName>
</protein>
<keyword evidence="8" id="KW-1185">Reference proteome</keyword>
<keyword evidence="5" id="KW-0680">Restriction system</keyword>
<dbReference type="Gene3D" id="3.40.50.150">
    <property type="entry name" value="Vaccinia Virus protein VP39"/>
    <property type="match status" value="1"/>
</dbReference>
<dbReference type="PROSITE" id="PS00094">
    <property type="entry name" value="C5_MTASE_1"/>
    <property type="match status" value="1"/>
</dbReference>
<keyword evidence="3 6" id="KW-0808">Transferase</keyword>
<dbReference type="Proteomes" id="UP001651690">
    <property type="component" value="Unassembled WGS sequence"/>
</dbReference>
<evidence type="ECO:0000256" key="2">
    <source>
        <dbReference type="ARBA" id="ARBA00022603"/>
    </source>
</evidence>
<feature type="active site" evidence="6">
    <location>
        <position position="92"/>
    </location>
</feature>
<evidence type="ECO:0000256" key="1">
    <source>
        <dbReference type="ARBA" id="ARBA00011975"/>
    </source>
</evidence>
<evidence type="ECO:0000256" key="4">
    <source>
        <dbReference type="ARBA" id="ARBA00022691"/>
    </source>
</evidence>
<dbReference type="InterPro" id="IPR001525">
    <property type="entry name" value="C5_MeTfrase"/>
</dbReference>
<comment type="similarity">
    <text evidence="6">Belongs to the class I-like SAM-binding methyltransferase superfamily. C5-methyltransferase family.</text>
</comment>
<dbReference type="SUPFAM" id="SSF53335">
    <property type="entry name" value="S-adenosyl-L-methionine-dependent methyltransferases"/>
    <property type="match status" value="1"/>
</dbReference>
<keyword evidence="2 6" id="KW-0489">Methyltransferase</keyword>
<dbReference type="Pfam" id="PF00145">
    <property type="entry name" value="DNA_methylase"/>
    <property type="match status" value="1"/>
</dbReference>
<dbReference type="EC" id="2.1.1.37" evidence="1"/>
<evidence type="ECO:0000256" key="5">
    <source>
        <dbReference type="ARBA" id="ARBA00022747"/>
    </source>
</evidence>
<sequence>MGRTYSVVDLFSGGGGMSYGFHAHPSFRVVGAADAQLGKPSSRRGSLGCNSTYALNIGVEPVAVDLAAISPKRLRGALGVGRVDVLSACPPCTGFSRTNSQNHLVDDARNGLVPRVAAYVAELEPTVVVMENARELLMGNFKGHFTLLRRRLERLGYTVAADVHVLTRFGLPQVRERALVIAVRNGLPVRTLEQMWRGHAVTGDALTVKRAIGSLPSLRAGHTDPDDEAHVSPRFVTSHALERIAAIPPDGGSWRDLIDGGRATSKYLTPAMLKLIAARKLGNHPDVYGRMAWNRPAPTIKRECGHVGNGRYAHPIDDRLCTLRELAILNGFPSTYAFGGTSLANKYRHVGDAVPPMISYQIAWATHWALTGKRPAMADIVLPDTSLRPQDIVGAGEEAA</sequence>
<evidence type="ECO:0000313" key="8">
    <source>
        <dbReference type="Proteomes" id="UP001651690"/>
    </source>
</evidence>
<name>A0ABT1M7U6_9MYCO</name>
<dbReference type="EMBL" id="JANDBD010000010">
    <property type="protein sequence ID" value="MCP9275226.1"/>
    <property type="molecule type" value="Genomic_DNA"/>
</dbReference>
<dbReference type="Gene3D" id="3.90.120.10">
    <property type="entry name" value="DNA Methylase, subunit A, domain 2"/>
    <property type="match status" value="1"/>
</dbReference>
<dbReference type="RefSeq" id="WP_255062987.1">
    <property type="nucleotide sequence ID" value="NZ_JANDBD010000010.1"/>
</dbReference>
<organism evidence="7 8">
    <name type="scientific">Mycolicibacterium arenosum</name>
    <dbReference type="NCBI Taxonomy" id="2952157"/>
    <lineage>
        <taxon>Bacteria</taxon>
        <taxon>Bacillati</taxon>
        <taxon>Actinomycetota</taxon>
        <taxon>Actinomycetes</taxon>
        <taxon>Mycobacteriales</taxon>
        <taxon>Mycobacteriaceae</taxon>
        <taxon>Mycolicibacterium</taxon>
    </lineage>
</organism>
<dbReference type="GO" id="GO:0008168">
    <property type="term" value="F:methyltransferase activity"/>
    <property type="evidence" value="ECO:0007669"/>
    <property type="project" value="UniProtKB-KW"/>
</dbReference>
<dbReference type="GO" id="GO:0032259">
    <property type="term" value="P:methylation"/>
    <property type="evidence" value="ECO:0007669"/>
    <property type="project" value="UniProtKB-KW"/>
</dbReference>
<reference evidence="7 8" key="1">
    <citation type="submission" date="2022-06" db="EMBL/GenBank/DDBJ databases">
        <title>Mycolicibacterium sp. CAU 1645 isolated from seawater.</title>
        <authorList>
            <person name="Kim W."/>
        </authorList>
    </citation>
    <scope>NUCLEOTIDE SEQUENCE [LARGE SCALE GENOMIC DNA]</scope>
    <source>
        <strain evidence="7 8">CAU 1645</strain>
    </source>
</reference>
<dbReference type="InterPro" id="IPR029063">
    <property type="entry name" value="SAM-dependent_MTases_sf"/>
</dbReference>
<evidence type="ECO:0000256" key="6">
    <source>
        <dbReference type="PROSITE-ProRule" id="PRU01016"/>
    </source>
</evidence>
<dbReference type="InterPro" id="IPR018117">
    <property type="entry name" value="C5_DNA_meth_AS"/>
</dbReference>